<dbReference type="GO" id="GO:0005829">
    <property type="term" value="C:cytosol"/>
    <property type="evidence" value="ECO:0007669"/>
    <property type="project" value="TreeGrafter"/>
</dbReference>
<dbReference type="EMBL" id="VMRY01000081">
    <property type="protein sequence ID" value="TVT51868.1"/>
    <property type="molecule type" value="Genomic_DNA"/>
</dbReference>
<evidence type="ECO:0000256" key="1">
    <source>
        <dbReference type="ARBA" id="ARBA00023125"/>
    </source>
</evidence>
<dbReference type="InterPro" id="IPR030489">
    <property type="entry name" value="TR_Rrf2-type_CS"/>
</dbReference>
<dbReference type="PROSITE" id="PS51197">
    <property type="entry name" value="HTH_RRF2_2"/>
    <property type="match status" value="1"/>
</dbReference>
<dbReference type="Proteomes" id="UP000317355">
    <property type="component" value="Unassembled WGS sequence"/>
</dbReference>
<sequence>MRLTTFTDYTFRVLTYLGLHPKQLATVTELADAYDISRNHLTKVVHYLGQKGYIETLRGKGGGIRLALSPDKIQIGLLVRDTEKGSLLVECFSQGRCDCKIVPACRLTGILQEAQQAFFLVLDKYTLSDLITNPRSLEELLS</sequence>
<dbReference type="GO" id="GO:0003700">
    <property type="term" value="F:DNA-binding transcription factor activity"/>
    <property type="evidence" value="ECO:0007669"/>
    <property type="project" value="TreeGrafter"/>
</dbReference>
<dbReference type="SUPFAM" id="SSF46785">
    <property type="entry name" value="Winged helix' DNA-binding domain"/>
    <property type="match status" value="1"/>
</dbReference>
<keyword evidence="1" id="KW-0238">DNA-binding</keyword>
<proteinExistence type="predicted"/>
<comment type="caution">
    <text evidence="2">The sequence shown here is derived from an EMBL/GenBank/DDBJ whole genome shotgun (WGS) entry which is preliminary data.</text>
</comment>
<dbReference type="AlphaFoldDB" id="A0A558CSW5"/>
<dbReference type="Gene3D" id="1.10.10.10">
    <property type="entry name" value="Winged helix-like DNA-binding domain superfamily/Winged helix DNA-binding domain"/>
    <property type="match status" value="1"/>
</dbReference>
<organism evidence="2 3">
    <name type="scientific">Sedimenticola thiotaurini</name>
    <dbReference type="NCBI Taxonomy" id="1543721"/>
    <lineage>
        <taxon>Bacteria</taxon>
        <taxon>Pseudomonadati</taxon>
        <taxon>Pseudomonadota</taxon>
        <taxon>Gammaproteobacteria</taxon>
        <taxon>Chromatiales</taxon>
        <taxon>Sedimenticolaceae</taxon>
        <taxon>Sedimenticola</taxon>
    </lineage>
</organism>
<name>A0A558CSW5_9GAMM</name>
<gene>
    <name evidence="2" type="ORF">FHK82_14725</name>
</gene>
<evidence type="ECO:0000313" key="3">
    <source>
        <dbReference type="Proteomes" id="UP000317355"/>
    </source>
</evidence>
<dbReference type="Pfam" id="PF02082">
    <property type="entry name" value="Rrf2"/>
    <property type="match status" value="1"/>
</dbReference>
<evidence type="ECO:0000313" key="2">
    <source>
        <dbReference type="EMBL" id="TVT51868.1"/>
    </source>
</evidence>
<accession>A0A558CSW5</accession>
<dbReference type="PANTHER" id="PTHR33221:SF4">
    <property type="entry name" value="HTH-TYPE TRANSCRIPTIONAL REPRESSOR NSRR"/>
    <property type="match status" value="1"/>
</dbReference>
<dbReference type="PROSITE" id="PS01332">
    <property type="entry name" value="HTH_RRF2_1"/>
    <property type="match status" value="1"/>
</dbReference>
<dbReference type="InterPro" id="IPR000944">
    <property type="entry name" value="Tscrpt_reg_Rrf2"/>
</dbReference>
<dbReference type="GO" id="GO:0003677">
    <property type="term" value="F:DNA binding"/>
    <property type="evidence" value="ECO:0007669"/>
    <property type="project" value="UniProtKB-KW"/>
</dbReference>
<protein>
    <submittedName>
        <fullName evidence="2">Rrf2 family transcriptional regulator</fullName>
    </submittedName>
</protein>
<dbReference type="PANTHER" id="PTHR33221">
    <property type="entry name" value="WINGED HELIX-TURN-HELIX TRANSCRIPTIONAL REGULATOR, RRF2 FAMILY"/>
    <property type="match status" value="1"/>
</dbReference>
<reference evidence="2 3" key="1">
    <citation type="submission" date="2019-07" db="EMBL/GenBank/DDBJ databases">
        <title>The pathways for chlorine oxyanion respiration interact through the shared metabolite chlorate.</title>
        <authorList>
            <person name="Barnum T.P."/>
            <person name="Cheng Y."/>
            <person name="Hill K.A."/>
            <person name="Lucas L.N."/>
            <person name="Carlson H.K."/>
            <person name="Coates J.D."/>
        </authorList>
    </citation>
    <scope>NUCLEOTIDE SEQUENCE [LARGE SCALE GENOMIC DNA]</scope>
    <source>
        <strain evidence="2">BK-3</strain>
    </source>
</reference>
<dbReference type="InterPro" id="IPR036388">
    <property type="entry name" value="WH-like_DNA-bd_sf"/>
</dbReference>
<dbReference type="NCBIfam" id="TIGR00738">
    <property type="entry name" value="rrf2_super"/>
    <property type="match status" value="1"/>
</dbReference>
<dbReference type="InterPro" id="IPR036390">
    <property type="entry name" value="WH_DNA-bd_sf"/>
</dbReference>